<feature type="region of interest" description="Disordered" evidence="1">
    <location>
        <begin position="49"/>
        <end position="188"/>
    </location>
</feature>
<dbReference type="EMBL" id="OZ035844">
    <property type="protein sequence ID" value="CAL1598382.1"/>
    <property type="molecule type" value="Genomic_DNA"/>
</dbReference>
<organism evidence="2 3">
    <name type="scientific">Knipowitschia caucasica</name>
    <name type="common">Caucasian dwarf goby</name>
    <name type="synonym">Pomatoschistus caucasicus</name>
    <dbReference type="NCBI Taxonomy" id="637954"/>
    <lineage>
        <taxon>Eukaryota</taxon>
        <taxon>Metazoa</taxon>
        <taxon>Chordata</taxon>
        <taxon>Craniata</taxon>
        <taxon>Vertebrata</taxon>
        <taxon>Euteleostomi</taxon>
        <taxon>Actinopterygii</taxon>
        <taxon>Neopterygii</taxon>
        <taxon>Teleostei</taxon>
        <taxon>Neoteleostei</taxon>
        <taxon>Acanthomorphata</taxon>
        <taxon>Gobiaria</taxon>
        <taxon>Gobiiformes</taxon>
        <taxon>Gobioidei</taxon>
        <taxon>Gobiidae</taxon>
        <taxon>Gobiinae</taxon>
        <taxon>Knipowitschia</taxon>
    </lineage>
</organism>
<evidence type="ECO:0000313" key="3">
    <source>
        <dbReference type="Proteomes" id="UP001497482"/>
    </source>
</evidence>
<evidence type="ECO:0000313" key="2">
    <source>
        <dbReference type="EMBL" id="CAL1598382.1"/>
    </source>
</evidence>
<feature type="compositionally biased region" description="Polar residues" evidence="1">
    <location>
        <begin position="109"/>
        <end position="125"/>
    </location>
</feature>
<accession>A0AAV2L7T4</accession>
<name>A0AAV2L7T4_KNICA</name>
<gene>
    <name evidence="2" type="ORF">KC01_LOCUS26777</name>
</gene>
<dbReference type="AlphaFoldDB" id="A0AAV2L7T4"/>
<feature type="region of interest" description="Disordered" evidence="1">
    <location>
        <begin position="317"/>
        <end position="336"/>
    </location>
</feature>
<keyword evidence="3" id="KW-1185">Reference proteome</keyword>
<sequence>MDWNELQNRVLSQQRDLMSAYRDAQAARVMEVHKAQDLHMARVTRQADPLLSRQHARANAVMHRSERSVDSCISEQSRSSPWTPPFTPPPSPTSSDGYGSCCSDELRSSPWTPHGTPSPSESLSVDSRLPEALRGLLSWSPSPPPAPHCSVPDSLRPDNHTPEELRRLPPWTPSPPPAPRRRLPQGNGSYIPRLLANRDVKRLANGQEVFTAKKQVDELKEEFQRILRRNSYRTITCRRAVHHMLDQVLEDLMQTVRRMQSSRHHQSFAPAPIRPTVFVPRPLTTPAPKSRRRIRVTPVHRGVPLRSTMQVLEHSGGRPIEGARAPPHHSQLAMLP</sequence>
<dbReference type="Proteomes" id="UP001497482">
    <property type="component" value="Chromosome 22"/>
</dbReference>
<evidence type="ECO:0000256" key="1">
    <source>
        <dbReference type="SAM" id="MobiDB-lite"/>
    </source>
</evidence>
<protein>
    <submittedName>
        <fullName evidence="2">Uncharacterized protein</fullName>
    </submittedName>
</protein>
<feature type="compositionally biased region" description="Basic and acidic residues" evidence="1">
    <location>
        <begin position="155"/>
        <end position="167"/>
    </location>
</feature>
<feature type="compositionally biased region" description="Pro residues" evidence="1">
    <location>
        <begin position="82"/>
        <end position="92"/>
    </location>
</feature>
<reference evidence="2 3" key="1">
    <citation type="submission" date="2024-04" db="EMBL/GenBank/DDBJ databases">
        <authorList>
            <person name="Waldvogel A.-M."/>
            <person name="Schoenle A."/>
        </authorList>
    </citation>
    <scope>NUCLEOTIDE SEQUENCE [LARGE SCALE GENOMIC DNA]</scope>
</reference>
<proteinExistence type="predicted"/>